<comment type="caution">
    <text evidence="1">The sequence shown here is derived from an EMBL/GenBank/DDBJ whole genome shotgun (WGS) entry which is preliminary data.</text>
</comment>
<accession>A0A9P7JMJ5</accession>
<dbReference type="OrthoDB" id="3232941at2759"/>
<gene>
    <name evidence="1" type="ORF">F5147DRAFT_658335</name>
</gene>
<organism evidence="1 2">
    <name type="scientific">Suillus discolor</name>
    <dbReference type="NCBI Taxonomy" id="1912936"/>
    <lineage>
        <taxon>Eukaryota</taxon>
        <taxon>Fungi</taxon>
        <taxon>Dikarya</taxon>
        <taxon>Basidiomycota</taxon>
        <taxon>Agaricomycotina</taxon>
        <taxon>Agaricomycetes</taxon>
        <taxon>Agaricomycetidae</taxon>
        <taxon>Boletales</taxon>
        <taxon>Suillineae</taxon>
        <taxon>Suillaceae</taxon>
        <taxon>Suillus</taxon>
    </lineage>
</organism>
<reference evidence="1" key="1">
    <citation type="journal article" date="2020" name="New Phytol.">
        <title>Comparative genomics reveals dynamic genome evolution in host specialist ectomycorrhizal fungi.</title>
        <authorList>
            <person name="Lofgren L.A."/>
            <person name="Nguyen N.H."/>
            <person name="Vilgalys R."/>
            <person name="Ruytinx J."/>
            <person name="Liao H.L."/>
            <person name="Branco S."/>
            <person name="Kuo A."/>
            <person name="LaButti K."/>
            <person name="Lipzen A."/>
            <person name="Andreopoulos W."/>
            <person name="Pangilinan J."/>
            <person name="Riley R."/>
            <person name="Hundley H."/>
            <person name="Na H."/>
            <person name="Barry K."/>
            <person name="Grigoriev I.V."/>
            <person name="Stajich J.E."/>
            <person name="Kennedy P.G."/>
        </authorList>
    </citation>
    <scope>NUCLEOTIDE SEQUENCE</scope>
    <source>
        <strain evidence="1">FC423</strain>
    </source>
</reference>
<sequence length="357" mass="41162">MGIIEEAKSSTNTSSAFKTICMEAGVGGGVFLPFWHGFPHCDIHHSITPDVLHQLYQGVFKHMVEWLESLLNEEELDTCIRSLPPCYGLCHFKNGWSSLGQIGGKDRKHMAHILLGCMIGKVPRDVIISYRSLLDFIYLAQYPSHDDDTLAYMEKALKDFHRHKNILFNLGVREHLDIPKIHSFLYYVDSITWFGTMDNYNTEMMERFHIDFCKEGWYASNHRNEMPQMISWLSRREKASSFKTYLKMTVENEEEDFSYSRFKDQSILIAKYPARKNQDIQEIMERQTCPGFQRNLTCFINSFNNNNIAGGQLSNASLPFSSVDVYHGFRFSLNDLGNEVDLDLGNQEIDSAKAKTS</sequence>
<dbReference type="EMBL" id="JABBWM010000109">
    <property type="protein sequence ID" value="KAG2089735.1"/>
    <property type="molecule type" value="Genomic_DNA"/>
</dbReference>
<evidence type="ECO:0000313" key="2">
    <source>
        <dbReference type="Proteomes" id="UP000823399"/>
    </source>
</evidence>
<dbReference type="InterPro" id="IPR041078">
    <property type="entry name" value="Plavaka"/>
</dbReference>
<protein>
    <submittedName>
        <fullName evidence="1">Uncharacterized protein</fullName>
    </submittedName>
</protein>
<dbReference type="Proteomes" id="UP000823399">
    <property type="component" value="Unassembled WGS sequence"/>
</dbReference>
<proteinExistence type="predicted"/>
<dbReference type="AlphaFoldDB" id="A0A9P7JMJ5"/>
<name>A0A9P7JMJ5_9AGAM</name>
<dbReference type="Pfam" id="PF18759">
    <property type="entry name" value="Plavaka"/>
    <property type="match status" value="1"/>
</dbReference>
<evidence type="ECO:0000313" key="1">
    <source>
        <dbReference type="EMBL" id="KAG2089735.1"/>
    </source>
</evidence>
<dbReference type="RefSeq" id="XP_041285987.1">
    <property type="nucleotide sequence ID" value="XM_041434426.1"/>
</dbReference>
<keyword evidence="2" id="KW-1185">Reference proteome</keyword>
<dbReference type="GeneID" id="64696685"/>